<dbReference type="Proteomes" id="UP000477680">
    <property type="component" value="Chromosome"/>
</dbReference>
<dbReference type="KEGG" id="kim:G3T16_20730"/>
<name>A0A6C0U5K9_9GAMM</name>
<proteinExistence type="predicted"/>
<gene>
    <name evidence="2" type="ORF">G3T16_20730</name>
</gene>
<dbReference type="Pfam" id="PF05155">
    <property type="entry name" value="G2P_X_C"/>
    <property type="match status" value="1"/>
</dbReference>
<protein>
    <recommendedName>
        <fullName evidence="1">Replication-associated protein G2P C-terminal domain-containing protein</fullName>
    </recommendedName>
</protein>
<dbReference type="EMBL" id="CP048711">
    <property type="protein sequence ID" value="QIB67452.1"/>
    <property type="molecule type" value="Genomic_DNA"/>
</dbReference>
<accession>A0A6C0U5K9</accession>
<evidence type="ECO:0000313" key="3">
    <source>
        <dbReference type="Proteomes" id="UP000477680"/>
    </source>
</evidence>
<dbReference type="AlphaFoldDB" id="A0A6C0U5K9"/>
<reference evidence="2 3" key="1">
    <citation type="submission" date="2020-02" db="EMBL/GenBank/DDBJ databases">
        <title>Genome sequencing for Kineobactrum sp. M2.</title>
        <authorList>
            <person name="Park S.-J."/>
        </authorList>
    </citation>
    <scope>NUCLEOTIDE SEQUENCE [LARGE SCALE GENOMIC DNA]</scope>
    <source>
        <strain evidence="2 3">M2</strain>
    </source>
</reference>
<keyword evidence="3" id="KW-1185">Reference proteome</keyword>
<evidence type="ECO:0000313" key="2">
    <source>
        <dbReference type="EMBL" id="QIB67452.1"/>
    </source>
</evidence>
<dbReference type="GO" id="GO:0006260">
    <property type="term" value="P:DNA replication"/>
    <property type="evidence" value="ECO:0007669"/>
    <property type="project" value="InterPro"/>
</dbReference>
<sequence>MMSKPTFYRHRSELLPLGIDIALPNEQVECEIIPLFRKVTGRPVGIPDWAYQQGLVYQSRVGG</sequence>
<feature type="domain" description="Replication-associated protein G2P C-terminal" evidence="1">
    <location>
        <begin position="1"/>
        <end position="54"/>
    </location>
</feature>
<dbReference type="InterPro" id="IPR022688">
    <property type="entry name" value="G2P_C"/>
</dbReference>
<organism evidence="2 3">
    <name type="scientific">Kineobactrum salinum</name>
    <dbReference type="NCBI Taxonomy" id="2708301"/>
    <lineage>
        <taxon>Bacteria</taxon>
        <taxon>Pseudomonadati</taxon>
        <taxon>Pseudomonadota</taxon>
        <taxon>Gammaproteobacteria</taxon>
        <taxon>Cellvibrionales</taxon>
        <taxon>Halieaceae</taxon>
        <taxon>Kineobactrum</taxon>
    </lineage>
</organism>
<evidence type="ECO:0000259" key="1">
    <source>
        <dbReference type="Pfam" id="PF05155"/>
    </source>
</evidence>